<evidence type="ECO:0000256" key="1">
    <source>
        <dbReference type="ARBA" id="ARBA00005254"/>
    </source>
</evidence>
<dbReference type="PANTHER" id="PTHR42964">
    <property type="entry name" value="ENOYL-COA HYDRATASE"/>
    <property type="match status" value="1"/>
</dbReference>
<dbReference type="InterPro" id="IPR051683">
    <property type="entry name" value="Enoyl-CoA_Hydratase/Isomerase"/>
</dbReference>
<evidence type="ECO:0008006" key="4">
    <source>
        <dbReference type="Google" id="ProtNLM"/>
    </source>
</evidence>
<dbReference type="EMBL" id="MIYU01000002">
    <property type="protein sequence ID" value="OIR20185.1"/>
    <property type="molecule type" value="Genomic_DNA"/>
</dbReference>
<dbReference type="SUPFAM" id="SSF52096">
    <property type="entry name" value="ClpP/crotonase"/>
    <property type="match status" value="1"/>
</dbReference>
<dbReference type="PANTHER" id="PTHR42964:SF1">
    <property type="entry name" value="POLYKETIDE BIOSYNTHESIS ENOYL-COA HYDRATASE PKSH-RELATED"/>
    <property type="match status" value="1"/>
</dbReference>
<dbReference type="CDD" id="cd06558">
    <property type="entry name" value="crotonase-like"/>
    <property type="match status" value="1"/>
</dbReference>
<accession>A0A1J5TGT6</accession>
<gene>
    <name evidence="2" type="ORF">BEU04_03925</name>
</gene>
<dbReference type="Gene3D" id="3.90.226.10">
    <property type="entry name" value="2-enoyl-CoA Hydratase, Chain A, domain 1"/>
    <property type="match status" value="1"/>
</dbReference>
<dbReference type="Proteomes" id="UP000183815">
    <property type="component" value="Unassembled WGS sequence"/>
</dbReference>
<comment type="similarity">
    <text evidence="1">Belongs to the enoyl-CoA hydratase/isomerase family.</text>
</comment>
<evidence type="ECO:0000313" key="2">
    <source>
        <dbReference type="EMBL" id="OIR20185.1"/>
    </source>
</evidence>
<protein>
    <recommendedName>
        <fullName evidence="4">Enoyl-CoA hydratase</fullName>
    </recommendedName>
</protein>
<dbReference type="InterPro" id="IPR001753">
    <property type="entry name" value="Enoyl-CoA_hydra/iso"/>
</dbReference>
<reference evidence="2 3" key="1">
    <citation type="submission" date="2016-08" db="EMBL/GenBank/DDBJ databases">
        <title>New Insights into Marine Group III Euryarchaeota, from dark to light.</title>
        <authorList>
            <person name="Haro-Moreno J.M."/>
            <person name="Rodriguez-Valera F."/>
            <person name="Lopez-Garcia P."/>
            <person name="Moreira D."/>
            <person name="Martin-Cuadrado A.B."/>
        </authorList>
    </citation>
    <scope>NUCLEOTIDE SEQUENCE [LARGE SCALE GENOMIC DNA]</scope>
    <source>
        <strain evidence="2">CG-Bathy1</strain>
    </source>
</reference>
<organism evidence="2 3">
    <name type="scientific">Marine Group III euryarchaeote CG-Bathy1</name>
    <dbReference type="NCBI Taxonomy" id="1889001"/>
    <lineage>
        <taxon>Archaea</taxon>
        <taxon>Methanobacteriati</taxon>
        <taxon>Thermoplasmatota</taxon>
        <taxon>Thermoplasmata</taxon>
        <taxon>Candidatus Thermoprofundales</taxon>
    </lineage>
</organism>
<evidence type="ECO:0000313" key="3">
    <source>
        <dbReference type="Proteomes" id="UP000183815"/>
    </source>
</evidence>
<dbReference type="Pfam" id="PF00378">
    <property type="entry name" value="ECH_1"/>
    <property type="match status" value="1"/>
</dbReference>
<sequence>MPNQIPLIVDRRGSVLTLSLNNPRKKNALNSEIMGALFAAIEETKKYEELRAIVIRGEGSVFCSGADVKNWKPNQLQILLKSIVECSLPTIAEVNGACLGGGMGLICACDFVVAKDSTHFGFPEVRIGMIPAVILPYVARKLTLSKIRELFITGERFDNSRAESLGILYHESNLDELVSKIEKGGPNAQKEIKSLLNKDIFSKSSSARDTELANLISKIREGSECIEGINSFLEKRQPKWGK</sequence>
<dbReference type="AlphaFoldDB" id="A0A1J5TGT6"/>
<dbReference type="InterPro" id="IPR029045">
    <property type="entry name" value="ClpP/crotonase-like_dom_sf"/>
</dbReference>
<comment type="caution">
    <text evidence="2">The sequence shown here is derived from an EMBL/GenBank/DDBJ whole genome shotgun (WGS) entry which is preliminary data.</text>
</comment>
<proteinExistence type="inferred from homology"/>
<name>A0A1J5TGT6_9ARCH</name>